<reference evidence="2" key="1">
    <citation type="journal article" date="2015" name="Nature">
        <title>Complex archaea that bridge the gap between prokaryotes and eukaryotes.</title>
        <authorList>
            <person name="Spang A."/>
            <person name="Saw J.H."/>
            <person name="Jorgensen S.L."/>
            <person name="Zaremba-Niedzwiedzka K."/>
            <person name="Martijn J."/>
            <person name="Lind A.E."/>
            <person name="van Eijk R."/>
            <person name="Schleper C."/>
            <person name="Guy L."/>
            <person name="Ettema T.J."/>
        </authorList>
    </citation>
    <scope>NUCLEOTIDE SEQUENCE</scope>
</reference>
<dbReference type="AlphaFoldDB" id="A0A0F9E6I2"/>
<comment type="caution">
    <text evidence="2">The sequence shown here is derived from an EMBL/GenBank/DDBJ whole genome shotgun (WGS) entry which is preliminary data.</text>
</comment>
<dbReference type="Pfam" id="PF09414">
    <property type="entry name" value="RNA_ligase"/>
    <property type="match status" value="1"/>
</dbReference>
<dbReference type="EMBL" id="LAZR01028700">
    <property type="protein sequence ID" value="KKL61811.1"/>
    <property type="molecule type" value="Genomic_DNA"/>
</dbReference>
<feature type="domain" description="RNA ligase" evidence="1">
    <location>
        <begin position="43"/>
        <end position="208"/>
    </location>
</feature>
<sequence length="322" mass="37280">MNTEKFQAKLAEYRGHPLCADIPKYQHVSRLTNDETEGLLDGDVIVQTKIDGANLTVAWTKEKGSIIASRNNAKSVGGEPKNGFKGAVEYCLGHTGLMILSKQYILRGEWLVRHSMNYPKEYMQHFYVFDVQRYKDHSYVHPDEYIPLLEKYDIKYIPVLAKLSNPTMDELVKLSEGPDEFGAEQKEGIVIKRYDYINKYGRVQWGKIVHEDFQVKNKLAFRPKNTDDITIKFASETVTQHLVLKVIAKIKAEDPNNDITIKRMPQIMGLVWYDVFTEELWNFTKKYKVKEFNFYAAKKLVDTATREIALAYFNGILTEETE</sequence>
<protein>
    <recommendedName>
        <fullName evidence="1">RNA ligase domain-containing protein</fullName>
    </recommendedName>
</protein>
<dbReference type="InterPro" id="IPR021122">
    <property type="entry name" value="RNA_ligase_dom_REL/Rnl2"/>
</dbReference>
<accession>A0A0F9E6I2</accession>
<dbReference type="Gene3D" id="3.30.470.30">
    <property type="entry name" value="DNA ligase/mRNA capping enzyme"/>
    <property type="match status" value="1"/>
</dbReference>
<evidence type="ECO:0000313" key="2">
    <source>
        <dbReference type="EMBL" id="KKL61811.1"/>
    </source>
</evidence>
<dbReference type="SUPFAM" id="SSF56091">
    <property type="entry name" value="DNA ligase/mRNA capping enzyme, catalytic domain"/>
    <property type="match status" value="1"/>
</dbReference>
<evidence type="ECO:0000259" key="1">
    <source>
        <dbReference type="Pfam" id="PF09414"/>
    </source>
</evidence>
<name>A0A0F9E6I2_9ZZZZ</name>
<proteinExistence type="predicted"/>
<gene>
    <name evidence="2" type="ORF">LCGC14_2191590</name>
</gene>
<organism evidence="2">
    <name type="scientific">marine sediment metagenome</name>
    <dbReference type="NCBI Taxonomy" id="412755"/>
    <lineage>
        <taxon>unclassified sequences</taxon>
        <taxon>metagenomes</taxon>
        <taxon>ecological metagenomes</taxon>
    </lineage>
</organism>